<evidence type="ECO:0000313" key="3">
    <source>
        <dbReference type="Proteomes" id="UP001280415"/>
    </source>
</evidence>
<reference evidence="2" key="1">
    <citation type="journal article" date="2023" name="PeerJ">
        <title>Selection and evaluation of lactic acid bacteria from chicken feces in Thailand as potential probiotics.</title>
        <authorList>
            <person name="Khurajog B."/>
            <person name="Disastra Y."/>
            <person name="Lawwyne L.D."/>
            <person name="Sirichokchatchawan W."/>
            <person name="Niyomtham W."/>
            <person name="Yindee J."/>
            <person name="Hampson D.J."/>
            <person name="Prapasarakul N."/>
        </authorList>
    </citation>
    <scope>NUCLEOTIDE SEQUENCE</scope>
    <source>
        <strain evidence="2">BF14</strain>
    </source>
</reference>
<protein>
    <submittedName>
        <fullName evidence="2">Uncharacterized protein</fullName>
    </submittedName>
</protein>
<dbReference type="Proteomes" id="UP001280415">
    <property type="component" value="Unassembled WGS sequence"/>
</dbReference>
<dbReference type="AlphaFoldDB" id="A0AAW8YPK1"/>
<keyword evidence="1" id="KW-0472">Membrane</keyword>
<name>A0AAW8YPK1_PEDAC</name>
<keyword evidence="1" id="KW-1133">Transmembrane helix</keyword>
<reference evidence="2" key="2">
    <citation type="submission" date="2023-10" db="EMBL/GenBank/DDBJ databases">
        <authorList>
            <person name="Khurajog B."/>
        </authorList>
    </citation>
    <scope>NUCLEOTIDE SEQUENCE</scope>
    <source>
        <strain evidence="2">BF14</strain>
    </source>
</reference>
<dbReference type="RefSeq" id="WP_002832035.1">
    <property type="nucleotide sequence ID" value="NZ_BMWN01000003.1"/>
</dbReference>
<proteinExistence type="predicted"/>
<feature type="transmembrane region" description="Helical" evidence="1">
    <location>
        <begin position="7"/>
        <end position="23"/>
    </location>
</feature>
<dbReference type="EMBL" id="JAWJAX010000015">
    <property type="protein sequence ID" value="MDV2912102.1"/>
    <property type="molecule type" value="Genomic_DNA"/>
</dbReference>
<comment type="caution">
    <text evidence="2">The sequence shown here is derived from an EMBL/GenBank/DDBJ whole genome shotgun (WGS) entry which is preliminary data.</text>
</comment>
<accession>A0AAW8YPK1</accession>
<evidence type="ECO:0000256" key="1">
    <source>
        <dbReference type="SAM" id="Phobius"/>
    </source>
</evidence>
<gene>
    <name evidence="2" type="ORF">R0H03_09695</name>
</gene>
<sequence length="57" mass="6429">MIKSKIGSVFFVLLYVYLFYLVATNQMMPAMYVMAGGMLLESVICLIHNFKMGGKSK</sequence>
<evidence type="ECO:0000313" key="2">
    <source>
        <dbReference type="EMBL" id="MDV2912102.1"/>
    </source>
</evidence>
<organism evidence="2 3">
    <name type="scientific">Pediococcus acidilactici</name>
    <dbReference type="NCBI Taxonomy" id="1254"/>
    <lineage>
        <taxon>Bacteria</taxon>
        <taxon>Bacillati</taxon>
        <taxon>Bacillota</taxon>
        <taxon>Bacilli</taxon>
        <taxon>Lactobacillales</taxon>
        <taxon>Lactobacillaceae</taxon>
        <taxon>Pediococcus</taxon>
        <taxon>Pediococcus acidilactici group</taxon>
    </lineage>
</organism>
<feature type="transmembrane region" description="Helical" evidence="1">
    <location>
        <begin position="29"/>
        <end position="50"/>
    </location>
</feature>
<keyword evidence="1" id="KW-0812">Transmembrane</keyword>